<proteinExistence type="predicted"/>
<dbReference type="Pfam" id="PF00004">
    <property type="entry name" value="AAA"/>
    <property type="match status" value="1"/>
</dbReference>
<sequence length="166" mass="18383">MKKFLFLPLLLLMQVCCVAQGTALSPQHQITILQYAGPKTNTLVPVAMLNQVNDNASVAARWLADLRTEPLLRLSFNPKDSSYIGATVADLEKTFAAAADQKALLFIDNTDVLWSKAAPSPEEKALMDRFYQLAKKYKHAVLIRCVYEPTYFAMAKAGFGIVSLDL</sequence>
<dbReference type="InterPro" id="IPR003959">
    <property type="entry name" value="ATPase_AAA_core"/>
</dbReference>
<feature type="chain" id="PRO_5026310912" evidence="1">
    <location>
        <begin position="20"/>
        <end position="166"/>
    </location>
</feature>
<feature type="signal peptide" evidence="1">
    <location>
        <begin position="1"/>
        <end position="19"/>
    </location>
</feature>
<dbReference type="Proteomes" id="UP000426027">
    <property type="component" value="Chromosome"/>
</dbReference>
<accession>A0A6I6GAJ3</accession>
<dbReference type="RefSeq" id="WP_157480068.1">
    <property type="nucleotide sequence ID" value="NZ_CP046566.1"/>
</dbReference>
<dbReference type="AlphaFoldDB" id="A0A6I6GAJ3"/>
<gene>
    <name evidence="3" type="ORF">GLV81_17415</name>
</gene>
<name>A0A6I6GAJ3_9BACT</name>
<evidence type="ECO:0000259" key="2">
    <source>
        <dbReference type="Pfam" id="PF00004"/>
    </source>
</evidence>
<evidence type="ECO:0000313" key="4">
    <source>
        <dbReference type="Proteomes" id="UP000426027"/>
    </source>
</evidence>
<dbReference type="GO" id="GO:0016887">
    <property type="term" value="F:ATP hydrolysis activity"/>
    <property type="evidence" value="ECO:0007669"/>
    <property type="project" value="InterPro"/>
</dbReference>
<keyword evidence="4" id="KW-1185">Reference proteome</keyword>
<evidence type="ECO:0000256" key="1">
    <source>
        <dbReference type="SAM" id="SignalP"/>
    </source>
</evidence>
<organism evidence="3 4">
    <name type="scientific">Phnomibacter ginsenosidimutans</name>
    <dbReference type="NCBI Taxonomy" id="2676868"/>
    <lineage>
        <taxon>Bacteria</taxon>
        <taxon>Pseudomonadati</taxon>
        <taxon>Bacteroidota</taxon>
        <taxon>Chitinophagia</taxon>
        <taxon>Chitinophagales</taxon>
        <taxon>Chitinophagaceae</taxon>
        <taxon>Phnomibacter</taxon>
    </lineage>
</organism>
<protein>
    <submittedName>
        <fullName evidence="3">AAA family ATPase</fullName>
    </submittedName>
</protein>
<dbReference type="KEGG" id="fls:GLV81_17415"/>
<dbReference type="GO" id="GO:0005524">
    <property type="term" value="F:ATP binding"/>
    <property type="evidence" value="ECO:0007669"/>
    <property type="project" value="InterPro"/>
</dbReference>
<evidence type="ECO:0000313" key="3">
    <source>
        <dbReference type="EMBL" id="QGW29657.1"/>
    </source>
</evidence>
<dbReference type="EMBL" id="CP046566">
    <property type="protein sequence ID" value="QGW29657.1"/>
    <property type="molecule type" value="Genomic_DNA"/>
</dbReference>
<keyword evidence="1" id="KW-0732">Signal</keyword>
<feature type="domain" description="ATPase AAA-type core" evidence="2">
    <location>
        <begin position="60"/>
        <end position="139"/>
    </location>
</feature>
<reference evidence="3 4" key="1">
    <citation type="submission" date="2019-11" db="EMBL/GenBank/DDBJ databases">
        <authorList>
            <person name="Im W.T."/>
        </authorList>
    </citation>
    <scope>NUCLEOTIDE SEQUENCE [LARGE SCALE GENOMIC DNA]</scope>
    <source>
        <strain evidence="3 4">SB-02</strain>
    </source>
</reference>